<dbReference type="SUPFAM" id="SSF52540">
    <property type="entry name" value="P-loop containing nucleoside triphosphate hydrolases"/>
    <property type="match status" value="1"/>
</dbReference>
<dbReference type="Proteomes" id="UP000271624">
    <property type="component" value="Unassembled WGS sequence"/>
</dbReference>
<reference evidence="4" key="2">
    <citation type="journal article" date="2019" name="Genome Biol. Evol.">
        <title>Day and night: Metabolic profiles and evolutionary relationships of six axenic non-marine cyanobacteria.</title>
        <authorList>
            <person name="Will S.E."/>
            <person name="Henke P."/>
            <person name="Boedeker C."/>
            <person name="Huang S."/>
            <person name="Brinkmann H."/>
            <person name="Rohde M."/>
            <person name="Jarek M."/>
            <person name="Friedl T."/>
            <person name="Seufert S."/>
            <person name="Schumacher M."/>
            <person name="Overmann J."/>
            <person name="Neumann-Schaal M."/>
            <person name="Petersen J."/>
        </authorList>
    </citation>
    <scope>NUCLEOTIDE SEQUENCE [LARGE SCALE GENOMIC DNA]</scope>
    <source>
        <strain evidence="4">PCC 7102</strain>
    </source>
</reference>
<dbReference type="PANTHER" id="PTHR13696:SF52">
    <property type="entry name" value="PARA FAMILY PROTEIN CT_582"/>
    <property type="match status" value="1"/>
</dbReference>
<dbReference type="EMBL" id="RSCL01000015">
    <property type="protein sequence ID" value="RUT02852.1"/>
    <property type="molecule type" value="Genomic_DNA"/>
</dbReference>
<dbReference type="InterPro" id="IPR000897">
    <property type="entry name" value="SRP54_GTPase_dom"/>
</dbReference>
<accession>A0A3S1B199</accession>
<organism evidence="4 5">
    <name type="scientific">Dulcicalothrix desertica PCC 7102</name>
    <dbReference type="NCBI Taxonomy" id="232991"/>
    <lineage>
        <taxon>Bacteria</taxon>
        <taxon>Bacillati</taxon>
        <taxon>Cyanobacteriota</taxon>
        <taxon>Cyanophyceae</taxon>
        <taxon>Nostocales</taxon>
        <taxon>Calotrichaceae</taxon>
        <taxon>Dulcicalothrix</taxon>
    </lineage>
</organism>
<dbReference type="GO" id="GO:0005525">
    <property type="term" value="F:GTP binding"/>
    <property type="evidence" value="ECO:0007669"/>
    <property type="project" value="UniProtKB-KW"/>
</dbReference>
<dbReference type="InterPro" id="IPR027417">
    <property type="entry name" value="P-loop_NTPase"/>
</dbReference>
<dbReference type="PANTHER" id="PTHR13696">
    <property type="entry name" value="P-LOOP CONTAINING NUCLEOSIDE TRIPHOSPHATE HYDROLASE"/>
    <property type="match status" value="1"/>
</dbReference>
<reference evidence="4" key="1">
    <citation type="submission" date="2018-12" db="EMBL/GenBank/DDBJ databases">
        <authorList>
            <person name="Will S."/>
            <person name="Neumann-Schaal M."/>
            <person name="Henke P."/>
        </authorList>
    </citation>
    <scope>NUCLEOTIDE SEQUENCE</scope>
    <source>
        <strain evidence="4">PCC 7102</strain>
    </source>
</reference>
<dbReference type="Gene3D" id="3.40.50.300">
    <property type="entry name" value="P-loop containing nucleotide triphosphate hydrolases"/>
    <property type="match status" value="1"/>
</dbReference>
<name>A0A3S1B199_9CYAN</name>
<dbReference type="InterPro" id="IPR050678">
    <property type="entry name" value="DNA_Partitioning_ATPase"/>
</dbReference>
<gene>
    <name evidence="4" type="ORF">DSM106972_057720</name>
</gene>
<evidence type="ECO:0000313" key="5">
    <source>
        <dbReference type="Proteomes" id="UP000271624"/>
    </source>
</evidence>
<keyword evidence="1" id="KW-0547">Nucleotide-binding</keyword>
<proteinExistence type="predicted"/>
<keyword evidence="2" id="KW-0342">GTP-binding</keyword>
<dbReference type="InterPro" id="IPR002586">
    <property type="entry name" value="CobQ/CobB/MinD/ParA_Nub-bd_dom"/>
</dbReference>
<dbReference type="GO" id="GO:0006614">
    <property type="term" value="P:SRP-dependent cotranslational protein targeting to membrane"/>
    <property type="evidence" value="ECO:0007669"/>
    <property type="project" value="InterPro"/>
</dbReference>
<keyword evidence="5" id="KW-1185">Reference proteome</keyword>
<sequence>MQNLRFDYDIEKETRFLVYLMLVSTEVSMGVPKIIAVVNGKGGVGKTTTAINLAATFSRNHTVLLVDADIQGSASWWFGRSQKGMGFDLSQDTNSKLLGHLRSIKGYDLVIVDTPPALQSEALAAVVDVADYLVLPTPPAPMDLAVLVDTVKTAVTPARKPYRVLLTKVDTRSLGEALEAQNTLLQLGIPACNAFVRIYKAHERAALEGVAITEWRGKNGREAESDYRRVAEEIQRDWRK</sequence>
<evidence type="ECO:0000259" key="3">
    <source>
        <dbReference type="SMART" id="SM00962"/>
    </source>
</evidence>
<protein>
    <recommendedName>
        <fullName evidence="3">SRP54-type proteins GTP-binding domain-containing protein</fullName>
    </recommendedName>
</protein>
<dbReference type="Pfam" id="PF01656">
    <property type="entry name" value="CbiA"/>
    <property type="match status" value="1"/>
</dbReference>
<evidence type="ECO:0000256" key="1">
    <source>
        <dbReference type="ARBA" id="ARBA00022741"/>
    </source>
</evidence>
<dbReference type="PIRSF" id="PIRSF009320">
    <property type="entry name" value="Nuc_binding_HP_1000"/>
    <property type="match status" value="1"/>
</dbReference>
<dbReference type="SMART" id="SM00962">
    <property type="entry name" value="SRP54"/>
    <property type="match status" value="1"/>
</dbReference>
<evidence type="ECO:0000313" key="4">
    <source>
        <dbReference type="EMBL" id="RUT02852.1"/>
    </source>
</evidence>
<dbReference type="AlphaFoldDB" id="A0A3S1B199"/>
<feature type="domain" description="SRP54-type proteins GTP-binding" evidence="3">
    <location>
        <begin position="32"/>
        <end position="200"/>
    </location>
</feature>
<dbReference type="CDD" id="cd02042">
    <property type="entry name" value="ParAB_family"/>
    <property type="match status" value="1"/>
</dbReference>
<comment type="caution">
    <text evidence="4">The sequence shown here is derived from an EMBL/GenBank/DDBJ whole genome shotgun (WGS) entry which is preliminary data.</text>
</comment>
<evidence type="ECO:0000256" key="2">
    <source>
        <dbReference type="ARBA" id="ARBA00023134"/>
    </source>
</evidence>